<evidence type="ECO:0000313" key="25">
    <source>
        <dbReference type="Proteomes" id="UP000320539"/>
    </source>
</evidence>
<name>A0A1B1SLH1_FADV4</name>
<dbReference type="EMBL" id="MG856954">
    <property type="protein sequence ID" value="AYW01592.1"/>
    <property type="molecule type" value="Genomic_DNA"/>
</dbReference>
<dbReference type="EMBL" id="MW349185">
    <property type="protein sequence ID" value="QTE18933.1"/>
    <property type="molecule type" value="Genomic_DNA"/>
</dbReference>
<dbReference type="EMBL" id="KU558760">
    <property type="protein sequence ID" value="ANV21379.1"/>
    <property type="molecule type" value="Genomic_DNA"/>
</dbReference>
<evidence type="ECO:0000313" key="7">
    <source>
        <dbReference type="EMBL" id="APA19506.1"/>
    </source>
</evidence>
<dbReference type="Proteomes" id="UP000510776">
    <property type="component" value="Segment"/>
</dbReference>
<dbReference type="Proteomes" id="UP000315514">
    <property type="component" value="Segment"/>
</dbReference>
<dbReference type="Proteomes" id="UP000425739">
    <property type="component" value="Segment"/>
</dbReference>
<reference evidence="10 24" key="8">
    <citation type="submission" date="2017-11" db="EMBL/GenBank/DDBJ databases">
        <authorList>
            <person name="Zou X."/>
            <person name="Lu Z."/>
            <person name="Yu Y."/>
        </authorList>
    </citation>
    <scope>NUCLEOTIDE SEQUENCE [LARGE SCALE GENOMIC DNA]</scope>
    <source>
        <strain evidence="10">NIVD2</strain>
    </source>
</reference>
<proteinExistence type="predicted"/>
<dbReference type="Proteomes" id="UP000515989">
    <property type="component" value="Segment"/>
</dbReference>
<dbReference type="EMBL" id="LC628937">
    <property type="protein sequence ID" value="BCU79968.1"/>
    <property type="molecule type" value="Genomic_DNA"/>
</dbReference>
<dbReference type="EMBL" id="KU569296">
    <property type="protein sequence ID" value="ANV21550.1"/>
    <property type="molecule type" value="Genomic_DNA"/>
</dbReference>
<evidence type="ECO:0000313" key="28">
    <source>
        <dbReference type="Proteomes" id="UP000510776"/>
    </source>
</evidence>
<evidence type="ECO:0000313" key="3">
    <source>
        <dbReference type="EMBL" id="ANV21422.1"/>
    </source>
</evidence>
<dbReference type="Proteomes" id="UP000694037">
    <property type="component" value="Segment"/>
</dbReference>
<dbReference type="EMBL" id="MH006602">
    <property type="protein sequence ID" value="AZJ17883.1"/>
    <property type="molecule type" value="Genomic_DNA"/>
</dbReference>
<reference evidence="10" key="9">
    <citation type="journal article" date="2018" name="J. Virol.">
        <title>()DNA assembly technique simplifies the construction of infectious clone of fowl adenovirus.</title>
        <authorList>
            <person name="Zou X.H."/>
            <person name="Bi Z.X."/>
            <person name="Guo X.J."/>
            <person name="Zhang Z."/>
            <person name="Zhao Y."/>
            <person name="Wang M."/>
            <person name="Zhu Y.L."/>
            <person name="Jie H.Y."/>
            <person name="Yu Y."/>
            <person name="Hung T."/>
            <person name="Lu Z.Z."/>
        </authorList>
    </citation>
    <scope>NUCLEOTIDE SEQUENCE</scope>
    <source>
        <strain evidence="10">NIVD2</strain>
    </source>
</reference>
<reference evidence="7 25" key="2">
    <citation type="submission" date="2016-03" db="EMBL/GenBank/DDBJ databases">
        <title>Isolation and characterization of a hypervirulent fowl adenovirus 4.</title>
        <authorList>
            <person name="Pan Q."/>
            <person name="Cui H."/>
            <person name="Wang X."/>
        </authorList>
    </citation>
    <scope>NUCLEOTIDE SEQUENCE [LARGE SCALE GENOMIC DNA]</scope>
    <source>
        <strain evidence="7 25">HLJFAd15</strain>
    </source>
</reference>
<dbReference type="Proteomes" id="UP000664908">
    <property type="component" value="Segment"/>
</dbReference>
<dbReference type="EMBL" id="KU991797">
    <property type="protein sequence ID" value="APA19506.1"/>
    <property type="molecule type" value="Genomic_DNA"/>
</dbReference>
<evidence type="ECO:0000313" key="15">
    <source>
        <dbReference type="EMBL" id="BCU79968.1"/>
    </source>
</evidence>
<dbReference type="Proteomes" id="UP000166015">
    <property type="component" value="Genome"/>
</dbReference>
<dbReference type="InterPro" id="IPR027417">
    <property type="entry name" value="P-loop_NTPase"/>
</dbReference>
<evidence type="ECO:0000313" key="24">
    <source>
        <dbReference type="Proteomes" id="UP000319515"/>
    </source>
</evidence>
<evidence type="ECO:0000313" key="16">
    <source>
        <dbReference type="EMBL" id="QGS70282.1"/>
    </source>
</evidence>
<dbReference type="EMBL" id="KU569295">
    <property type="protein sequence ID" value="ANV21507.1"/>
    <property type="molecule type" value="Genomic_DNA"/>
</dbReference>
<dbReference type="EMBL" id="MG547384">
    <property type="protein sequence ID" value="AUO29807.1"/>
    <property type="molecule type" value="Genomic_DNA"/>
</dbReference>
<accession>A0A1B1SLH1</accession>
<dbReference type="EMBL" id="MN781665">
    <property type="protein sequence ID" value="QNT22029.1"/>
    <property type="molecule type" value="Genomic_DNA"/>
</dbReference>
<evidence type="ECO:0000313" key="22">
    <source>
        <dbReference type="Proteomes" id="UP000134463"/>
    </source>
</evidence>
<organism evidence="6 23">
    <name type="scientific">Fowl aviadenovirus 4</name>
    <name type="common">FAdV-4</name>
    <dbReference type="NCBI Taxonomy" id="130663"/>
    <lineage>
        <taxon>Viruses</taxon>
        <taxon>Varidnaviria</taxon>
        <taxon>Bamfordvirae</taxon>
        <taxon>Preplasmiviricota</taxon>
        <taxon>Polisuviricotina</taxon>
        <taxon>Pharingeaviricetes</taxon>
        <taxon>Rowavirales</taxon>
        <taxon>Adenoviridae</taxon>
        <taxon>Aviadenovirus</taxon>
        <taxon>Aviadenovirus hydropericardii</taxon>
        <taxon>Fowl aviadenovirus C</taxon>
    </lineage>
</organism>
<reference evidence="15" key="17">
    <citation type="submission" date="2021-04" db="EMBL/GenBank/DDBJ databases">
        <title>Fowl aviadenovirus C strain JP/LVP-1/96, complete genome.</title>
        <authorList>
            <person name="Mase M."/>
            <person name="Iseki H."/>
        </authorList>
    </citation>
    <scope>NUCLEOTIDE SEQUENCE</scope>
    <source>
        <strain evidence="15">JP/LVP-1/96</strain>
    </source>
</reference>
<feature type="domain" description="Parvovirus non-structural protein 1 helicase" evidence="1">
    <location>
        <begin position="2"/>
        <end position="269"/>
    </location>
</feature>
<evidence type="ECO:0000313" key="2">
    <source>
        <dbReference type="EMBL" id="ANV21379.1"/>
    </source>
</evidence>
<evidence type="ECO:0000313" key="11">
    <source>
        <dbReference type="EMBL" id="AXT18174.1"/>
    </source>
</evidence>
<sequence length="272" mass="31129">MASDRYWDLVNSLINRGIVTREQWQSADLAEYRRYSKGYVRGFSVRKVLRDVIKHMCWTKVLGDYLVCPVVCQDDIHLNPFYVILMKNGYNPRVVGTILHKWSMLTSNKNTVWVWGGAETGGPYLAEAIAYTSPVVGCVDWRNRANPFARNYNCLVYWLDGGLFPESAIGLCEQVLRGEGTMVEVEEGATGERRWREINRTPVLISTSHDVTLTYVKYGQTCKDHTNSLRSAMYVLRLTERVEPGFVITCNDARKFVTWASNNPHINAEDML</sequence>
<dbReference type="Proteomes" id="UP000319515">
    <property type="component" value="Segment"/>
</dbReference>
<evidence type="ECO:0000313" key="29">
    <source>
        <dbReference type="Proteomes" id="UP000515989"/>
    </source>
</evidence>
<evidence type="ECO:0000313" key="27">
    <source>
        <dbReference type="Proteomes" id="UP000425739"/>
    </source>
</evidence>
<evidence type="ECO:0000313" key="6">
    <source>
        <dbReference type="EMBL" id="ANV21550.1"/>
    </source>
</evidence>
<dbReference type="EMBL" id="KY636400">
    <property type="protein sequence ID" value="AUO29766.1"/>
    <property type="molecule type" value="Genomic_DNA"/>
</dbReference>
<evidence type="ECO:0000313" key="5">
    <source>
        <dbReference type="EMBL" id="ANV21507.1"/>
    </source>
</evidence>
<dbReference type="Proteomes" id="UP000124143">
    <property type="component" value="Genome"/>
</dbReference>
<evidence type="ECO:0000313" key="17">
    <source>
        <dbReference type="EMBL" id="QLI42799.1"/>
    </source>
</evidence>
<evidence type="ECO:0000313" key="23">
    <source>
        <dbReference type="Proteomes" id="UP000166015"/>
    </source>
</evidence>
<dbReference type="EMBL" id="MN781666">
    <property type="protein sequence ID" value="QNI22015.1"/>
    <property type="molecule type" value="Genomic_DNA"/>
</dbReference>
<dbReference type="InterPro" id="IPR001257">
    <property type="entry name" value="Parvovirus_NS1_helicase"/>
</dbReference>
<dbReference type="Proteomes" id="UP000318819">
    <property type="component" value="Genome"/>
</dbReference>
<evidence type="ECO:0000313" key="14">
    <source>
        <dbReference type="EMBL" id="AZJ17883.1"/>
    </source>
</evidence>
<reference evidence="12" key="7">
    <citation type="submission" date="2017-10" db="EMBL/GenBank/DDBJ databases">
        <title>Genomic analysis of fowl aviadenovirus strain CH/AHMC/2015 isolated from hepatitis-hydropericardium syndrome in young egg-laying chickens in China.</title>
        <authorList>
            <person name="Zhao L."/>
            <person name="Liu C."/>
            <person name="Zhang X."/>
            <person name="Zhou H."/>
            <person name="Huang J."/>
        </authorList>
    </citation>
    <scope>NUCLEOTIDE SEQUENCE [LARGE SCALE GENOMIC DNA]</scope>
    <source>
        <strain evidence="12">CH/AHMC/2015</strain>
    </source>
</reference>
<reference evidence="14" key="11">
    <citation type="submission" date="2018-02" db="EMBL/GenBank/DDBJ databases">
        <title>Complete Genome Sequence of Fowl Aviadenovirus Serotype 4 Isolated in China.</title>
        <authorList>
            <person name="Ma X."/>
            <person name="Cui N."/>
            <person name="Xu C."/>
        </authorList>
    </citation>
    <scope>NUCLEOTIDE SEQUENCE [LARGE SCALE GENOMIC DNA]</scope>
    <source>
        <strain evidence="14">SD1601/FAdV-4</strain>
    </source>
</reference>
<evidence type="ECO:0000259" key="1">
    <source>
        <dbReference type="Pfam" id="PF01057"/>
    </source>
</evidence>
<dbReference type="SUPFAM" id="SSF52540">
    <property type="entry name" value="P-loop containing nucleoside triphosphate hydrolases"/>
    <property type="match status" value="1"/>
</dbReference>
<evidence type="ECO:0000313" key="30">
    <source>
        <dbReference type="Proteomes" id="UP000516630"/>
    </source>
</evidence>
<dbReference type="EMBL" id="KU558762">
    <property type="protein sequence ID" value="ANV21465.1"/>
    <property type="molecule type" value="Genomic_DNA"/>
</dbReference>
<dbReference type="EMBL" id="KX538980">
    <property type="protein sequence ID" value="ARQ79974.1"/>
    <property type="molecule type" value="Genomic_DNA"/>
</dbReference>
<dbReference type="Proteomes" id="UP000438681">
    <property type="component" value="Segment"/>
</dbReference>
<dbReference type="EMBL" id="MG148335">
    <property type="protein sequence ID" value="AXT18216.1"/>
    <property type="molecule type" value="Genomic_DNA"/>
</dbReference>
<dbReference type="EMBL" id="KU558761">
    <property type="protein sequence ID" value="ANV21422.1"/>
    <property type="molecule type" value="Genomic_DNA"/>
</dbReference>
<evidence type="ECO:0000313" key="19">
    <source>
        <dbReference type="EMBL" id="QNT22029.1"/>
    </source>
</evidence>
<evidence type="ECO:0000313" key="10">
    <source>
        <dbReference type="EMBL" id="AUO29807.1"/>
    </source>
</evidence>
<reference evidence="13" key="10">
    <citation type="submission" date="2018-01" db="EMBL/GenBank/DDBJ databases">
        <title>Complete genome of a fowl adenovirus 4 in China.</title>
        <authorList>
            <person name="Chen Z."/>
            <person name="Shi S."/>
            <person name="Huang Y."/>
        </authorList>
    </citation>
    <scope>NUCLEOTIDE SEQUENCE [LARGE SCALE GENOMIC DNA]</scope>
    <source>
        <strain evidence="13">GDMZ</strain>
    </source>
</reference>
<reference evidence="8" key="3">
    <citation type="submission" date="2016-07" db="EMBL/GenBank/DDBJ databases">
        <title>The first whole genome sequence and pathogenicity characterization of a fowl adenovirus 4 isolated from ducks associated with inclusion body hepatitis and hydropericardium syndrome.</title>
        <authorList>
            <person name="Pan Q."/>
            <person name="Liu L."/>
            <person name="Wang Y."/>
            <person name="Zhang Y."/>
            <person name="Qi X."/>
            <person name="Liu C."/>
            <person name="Gao Y."/>
            <person name="Cui H."/>
            <person name="Wang X."/>
        </authorList>
    </citation>
    <scope>NUCLEOTIDE SEQUENCE [LARGE SCALE GENOMIC DNA]</scope>
    <source>
        <strain evidence="8">HLJDAd15</strain>
    </source>
</reference>
<evidence type="ECO:0000313" key="9">
    <source>
        <dbReference type="EMBL" id="AUO29766.1"/>
    </source>
</evidence>
<evidence type="ECO:0000313" key="20">
    <source>
        <dbReference type="EMBL" id="QTE18933.1"/>
    </source>
</evidence>
<evidence type="ECO:0000313" key="8">
    <source>
        <dbReference type="EMBL" id="ARQ79974.1"/>
    </source>
</evidence>
<reference evidence="9" key="5">
    <citation type="submission" date="2017-02" db="EMBL/GenBank/DDBJ databases">
        <authorList>
            <person name="Peterson S.W."/>
        </authorList>
    </citation>
    <scope>NUCLEOTIDE SEQUENCE</scope>
    <source>
        <strain evidence="9">SDSX1</strain>
    </source>
</reference>
<evidence type="ECO:0000313" key="18">
    <source>
        <dbReference type="EMBL" id="QNI22015.1"/>
    </source>
</evidence>
<dbReference type="Proteomes" id="UP000160212">
    <property type="component" value="Segment"/>
</dbReference>
<reference evidence="20" key="16">
    <citation type="submission" date="2020-12" db="EMBL/GenBank/DDBJ databases">
        <authorList>
            <person name="Song Y."/>
            <person name="Liu S."/>
            <person name="Li N."/>
        </authorList>
    </citation>
    <scope>NUCLEOTIDE SEQUENCE</scope>
    <source>
        <strain evidence="20">SDTA2</strain>
    </source>
</reference>
<dbReference type="Proteomes" id="UP000134463">
    <property type="component" value="Segment"/>
</dbReference>
<dbReference type="EMBL" id="MN606302">
    <property type="protein sequence ID" value="QLI42799.1"/>
    <property type="molecule type" value="Genomic_DNA"/>
</dbReference>
<reference evidence="19 30" key="14">
    <citation type="submission" date="2019-12" db="EMBL/GenBank/DDBJ databases">
        <authorList>
            <person name="Xiong X."/>
        </authorList>
    </citation>
    <scope>NUCLEOTIDE SEQUENCE [LARGE SCALE GENOMIC DNA]</scope>
    <source>
        <strain evidence="19">AH-F18</strain>
    </source>
</reference>
<dbReference type="Proteomes" id="UP000516630">
    <property type="component" value="Segment"/>
</dbReference>
<dbReference type="Proteomes" id="UP000320613">
    <property type="component" value="Genome"/>
</dbReference>
<reference evidence="11" key="6">
    <citation type="submission" date="2017-10" db="EMBL/GenBank/DDBJ databases">
        <title>Genomic analysis of fowl aviadenovirus strain CH/AHHQ/2016 isolated from hepatitis-hydropericardium syndrome in chickens in China.</title>
        <authorList>
            <person name="Zhao L."/>
            <person name="Liu C."/>
            <person name="Zhang X."/>
            <person name="Zhou H."/>
            <person name="Huang J."/>
        </authorList>
    </citation>
    <scope>NUCLEOTIDE SEQUENCE [LARGE SCALE GENOMIC DNA]</scope>
    <source>
        <strain evidence="11">CH/AHHQ/2016</strain>
    </source>
</reference>
<protein>
    <submittedName>
        <fullName evidence="6">ORF2</fullName>
    </submittedName>
</protein>
<dbReference type="Gene3D" id="3.40.50.300">
    <property type="entry name" value="P-loop containing nucleotide triphosphate hydrolases"/>
    <property type="match status" value="1"/>
</dbReference>
<reference evidence="21 22" key="1">
    <citation type="submission" date="2016-01" db="EMBL/GenBank/DDBJ databases">
        <title>Genetic characterization of outbreak-related fowl adenoviruses serotype 4 in China from 2015.</title>
        <authorList>
            <person name="Gao D."/>
            <person name="Wang C."/>
            <person name="Li Y."/>
            <person name="Chen L."/>
            <person name="Yang X."/>
            <person name="Wang X."/>
            <person name="Chang H."/>
            <person name="Liu H."/>
            <person name="Zhao J."/>
        </authorList>
    </citation>
    <scope>NUCLEOTIDE SEQUENCE [LARGE SCALE GENOMIC DNA]</scope>
    <source>
        <strain evidence="5">CH/AHBZ/2015</strain>
        <strain evidence="2">CH/HNJZ/2015</strain>
        <strain evidence="6">CH/JSXZ/2015</strain>
        <strain evidence="3">CH/SDDZ/2015</strain>
        <strain evidence="4">CH/SXCZ/2015</strain>
    </source>
</reference>
<evidence type="ECO:0000313" key="12">
    <source>
        <dbReference type="EMBL" id="AXT18216.1"/>
    </source>
</evidence>
<dbReference type="Proteomes" id="UP000167567">
    <property type="component" value="Segment"/>
</dbReference>
<reference evidence="26" key="4">
    <citation type="submission" date="2017-02" db="EMBL/GenBank/DDBJ databases">
        <authorList>
            <person name="Chen P."/>
            <person name="Yuan W."/>
            <person name="Sun J."/>
        </authorList>
    </citation>
    <scope>NUCLEOTIDE SEQUENCE [LARGE SCALE GENOMIC DNA]</scope>
</reference>
<dbReference type="EMBL" id="MN337322">
    <property type="protein sequence ID" value="QGS70282.1"/>
    <property type="molecule type" value="Genomic_DNA"/>
</dbReference>
<dbReference type="Proteomes" id="UP000320539">
    <property type="component" value="Genome"/>
</dbReference>
<evidence type="ECO:0000313" key="21">
    <source>
        <dbReference type="Proteomes" id="UP000124143"/>
    </source>
</evidence>
<dbReference type="Proteomes" id="UP000320775">
    <property type="component" value="Segment"/>
</dbReference>
<reference evidence="10" key="18">
    <citation type="journal article" date="2023" name="Viruses">
        <title>Analysis of Fowl Adenovirus 4 Transcriptome by De Novo ORF Prediction Based on Corrected Nanopore Full-Length cDNA Sequencing Data.</title>
        <authorList>
            <person name="Lu Z."/>
            <person name="Wang Y."/>
            <person name="Zou X."/>
            <person name="Hung T."/>
        </authorList>
    </citation>
    <scope>NUCLEOTIDE SEQUENCE</scope>
    <source>
        <strain evidence="10">NIVD2</strain>
    </source>
</reference>
<evidence type="ECO:0000313" key="13">
    <source>
        <dbReference type="EMBL" id="AYW01592.1"/>
    </source>
</evidence>
<evidence type="ECO:0000313" key="4">
    <source>
        <dbReference type="EMBL" id="ANV21465.1"/>
    </source>
</evidence>
<reference evidence="16 27" key="12">
    <citation type="submission" date="2019-08" db="EMBL/GenBank/DDBJ databases">
        <authorList>
            <person name="Jin Q."/>
            <person name="Chai Y."/>
            <person name="Zhang G."/>
        </authorList>
    </citation>
    <scope>NUCLEOTIDE SEQUENCE [LARGE SCALE GENOMIC DNA]</scope>
    <source>
        <strain evidence="16">ZZ</strain>
    </source>
</reference>
<reference evidence="18 29" key="15">
    <citation type="journal article" date="2020" name="Microb. Pathog.">
        <title>Molecular characterization and pathogenicity of highly pathogenic fowl adenovirus serotype 4 isolated from laying flock with hydropericardium-hepatitis syndrome.</title>
        <authorList>
            <person name="Yin D."/>
            <person name="Xue M."/>
            <person name="Yang K."/>
            <person name="Xiong X."/>
            <person name="Geng S."/>
            <person name="Tu J."/>
            <person name="Song X."/>
            <person name="Shao Y."/>
            <person name="Wang G."/>
            <person name="Qi K."/>
        </authorList>
    </citation>
    <scope>NUCLEOTIDE SEQUENCE [LARGE SCALE GENOMIC DNA]</scope>
    <source>
        <strain evidence="18">AH-F19</strain>
    </source>
</reference>
<dbReference type="Proteomes" id="UP000318061">
    <property type="component" value="Segment"/>
</dbReference>
<dbReference type="Pfam" id="PF01057">
    <property type="entry name" value="Parvo_NS1"/>
    <property type="match status" value="1"/>
</dbReference>
<evidence type="ECO:0000313" key="26">
    <source>
        <dbReference type="Proteomes" id="UP000320613"/>
    </source>
</evidence>
<dbReference type="GO" id="GO:0019079">
    <property type="term" value="P:viral genome replication"/>
    <property type="evidence" value="ECO:0007669"/>
    <property type="project" value="InterPro"/>
</dbReference>
<dbReference type="EMBL" id="MG148334">
    <property type="protein sequence ID" value="AXT18174.1"/>
    <property type="molecule type" value="Genomic_DNA"/>
</dbReference>
<reference evidence="17 28" key="13">
    <citation type="submission" date="2019-10" db="EMBL/GenBank/DDBJ databases">
        <authorList>
            <person name="Zhao L."/>
            <person name="Zhang X."/>
            <person name="Liu C."/>
        </authorList>
    </citation>
    <scope>NUCLEOTIDE SEQUENCE [LARGE SCALE GENOMIC DNA]</scope>
    <source>
        <strain evidence="17">CH/AHWH/2018</strain>
    </source>
</reference>